<gene>
    <name evidence="2" type="ORF">E8E12_011650</name>
</gene>
<comment type="caution">
    <text evidence="2">The sequence shown here is derived from an EMBL/GenBank/DDBJ whole genome shotgun (WGS) entry which is preliminary data.</text>
</comment>
<evidence type="ECO:0000313" key="3">
    <source>
        <dbReference type="Proteomes" id="UP000758155"/>
    </source>
</evidence>
<evidence type="ECO:0000256" key="1">
    <source>
        <dbReference type="SAM" id="MobiDB-lite"/>
    </source>
</evidence>
<feature type="region of interest" description="Disordered" evidence="1">
    <location>
        <begin position="576"/>
        <end position="600"/>
    </location>
</feature>
<name>A0A9P4X267_9PLEO</name>
<feature type="compositionally biased region" description="Polar residues" evidence="1">
    <location>
        <begin position="83"/>
        <end position="95"/>
    </location>
</feature>
<accession>A0A9P4X267</accession>
<keyword evidence="3" id="KW-1185">Reference proteome</keyword>
<evidence type="ECO:0000313" key="2">
    <source>
        <dbReference type="EMBL" id="KAF3048299.1"/>
    </source>
</evidence>
<dbReference type="Proteomes" id="UP000758155">
    <property type="component" value="Unassembled WGS sequence"/>
</dbReference>
<dbReference type="OrthoDB" id="5350396at2759"/>
<dbReference type="EMBL" id="SWKV01000001">
    <property type="protein sequence ID" value="KAF3048299.1"/>
    <property type="molecule type" value="Genomic_DNA"/>
</dbReference>
<protein>
    <submittedName>
        <fullName evidence="2">Uncharacterized protein</fullName>
    </submittedName>
</protein>
<organism evidence="2 3">
    <name type="scientific">Didymella heteroderae</name>
    <dbReference type="NCBI Taxonomy" id="1769908"/>
    <lineage>
        <taxon>Eukaryota</taxon>
        <taxon>Fungi</taxon>
        <taxon>Dikarya</taxon>
        <taxon>Ascomycota</taxon>
        <taxon>Pezizomycotina</taxon>
        <taxon>Dothideomycetes</taxon>
        <taxon>Pleosporomycetidae</taxon>
        <taxon>Pleosporales</taxon>
        <taxon>Pleosporineae</taxon>
        <taxon>Didymellaceae</taxon>
        <taxon>Didymella</taxon>
    </lineage>
</organism>
<reference evidence="2" key="1">
    <citation type="submission" date="2019-04" db="EMBL/GenBank/DDBJ databases">
        <title>Sequencing of skin fungus with MAO and IRED activity.</title>
        <authorList>
            <person name="Marsaioli A.J."/>
            <person name="Bonatto J.M.C."/>
            <person name="Reis Junior O."/>
        </authorList>
    </citation>
    <scope>NUCLEOTIDE SEQUENCE</scope>
    <source>
        <strain evidence="2">28M1</strain>
    </source>
</reference>
<feature type="compositionally biased region" description="Pro residues" evidence="1">
    <location>
        <begin position="579"/>
        <end position="594"/>
    </location>
</feature>
<proteinExistence type="predicted"/>
<dbReference type="AlphaFoldDB" id="A0A9P4X267"/>
<sequence length="700" mass="77292">MKRQNPSNNKSILHFFKSVPRSSQEKSPAAAAAAAANTAGRHVTQPPVPSSNALPDPAPTSAAGPSVSFGSNASTVEDAPTAEDTTMTSIETLPPTTSQTSATSRASKRVLSNGREAVLNSDSDSDSLGELEFNVGPPAPKPPRIPTHTGRTTRRTAFEDEPELRRPPQAVRNNGKRSFNQLMETAQKNLDTERKIQERKAELAKIEDEEERGSATADMNRDTLKQAIQAGDDSDQADRLYTAMRRTNEGRALTAYHFFEDAPSLSLISPFPERRLPDQGWTACFKVPSTRDHAFLTGFAQQVFRLHELPKEIATWMIDEICLGHSPALDQKYLEILQTHDEQLQKQLNAKRLDVIFKSIGAQVDNMKVDAEIIPTEAHAKNERPIPPSLKRIAMLLTSAAPWLHSKARNHAFHLLCYACLDDRLLQYQDVLNSVQDAIEAVVCQYADSHKLTSGVGSPPPDDVHSLITSQLTYIIPKLLSRVTNPLLQANLIHSFPTRSPLTAYLRRHLALSFLFYPKTVEVPLTDPQLLKLIHDHLDHSTHYRMSKVTNYSHVAARFGLLDIAIGPGPGSVPYVPLLSPPPSETGSPPPLTPTPGSSEVKEFNKEVDALAQHIKIIGNSIVETGAALDLTILEAKERCERLFWRLQHAVRIGGKKAENVFGDDDGKQLKVKEFFKPFPRRVAQKESIFDQEGGTELSA</sequence>
<feature type="region of interest" description="Disordered" evidence="1">
    <location>
        <begin position="1"/>
        <end position="179"/>
    </location>
</feature>
<feature type="compositionally biased region" description="Low complexity" evidence="1">
    <location>
        <begin position="96"/>
        <end position="105"/>
    </location>
</feature>
<feature type="compositionally biased region" description="Polar residues" evidence="1">
    <location>
        <begin position="1"/>
        <end position="11"/>
    </location>
</feature>
<feature type="region of interest" description="Disordered" evidence="1">
    <location>
        <begin position="202"/>
        <end position="221"/>
    </location>
</feature>